<evidence type="ECO:0000313" key="3">
    <source>
        <dbReference type="EMBL" id="MBT2188922.1"/>
    </source>
</evidence>
<keyword evidence="1" id="KW-1133">Transmembrane helix</keyword>
<keyword evidence="1" id="KW-0812">Transmembrane</keyword>
<comment type="caution">
    <text evidence="3">The sequence shown here is derived from an EMBL/GenBank/DDBJ whole genome shotgun (WGS) entry which is preliminary data.</text>
</comment>
<keyword evidence="4" id="KW-1185">Reference proteome</keyword>
<name>A0A9X1IT33_9SPHN</name>
<organism evidence="3 4">
    <name type="scientific">Sphingobium nicotianae</name>
    <dbReference type="NCBI Taxonomy" id="2782607"/>
    <lineage>
        <taxon>Bacteria</taxon>
        <taxon>Pseudomonadati</taxon>
        <taxon>Pseudomonadota</taxon>
        <taxon>Alphaproteobacteria</taxon>
        <taxon>Sphingomonadales</taxon>
        <taxon>Sphingomonadaceae</taxon>
        <taxon>Sphingobium</taxon>
    </lineage>
</organism>
<dbReference type="SUPFAM" id="SSF53448">
    <property type="entry name" value="Nucleotide-diphospho-sugar transferases"/>
    <property type="match status" value="1"/>
</dbReference>
<evidence type="ECO:0000259" key="2">
    <source>
        <dbReference type="Pfam" id="PF00535"/>
    </source>
</evidence>
<dbReference type="InterPro" id="IPR001173">
    <property type="entry name" value="Glyco_trans_2-like"/>
</dbReference>
<reference evidence="3" key="1">
    <citation type="submission" date="2021-05" db="EMBL/GenBank/DDBJ databases">
        <title>Genome of Sphingobium sp. strain.</title>
        <authorList>
            <person name="Fan R."/>
        </authorList>
    </citation>
    <scope>NUCLEOTIDE SEQUENCE</scope>
    <source>
        <strain evidence="3">H33</strain>
    </source>
</reference>
<dbReference type="AlphaFoldDB" id="A0A9X1IT33"/>
<feature type="transmembrane region" description="Helical" evidence="1">
    <location>
        <begin position="245"/>
        <end position="266"/>
    </location>
</feature>
<dbReference type="InterPro" id="IPR029044">
    <property type="entry name" value="Nucleotide-diphossugar_trans"/>
</dbReference>
<proteinExistence type="predicted"/>
<keyword evidence="1" id="KW-0472">Membrane</keyword>
<gene>
    <name evidence="3" type="ORF">KK488_18410</name>
</gene>
<dbReference type="Pfam" id="PF00535">
    <property type="entry name" value="Glycos_transf_2"/>
    <property type="match status" value="1"/>
</dbReference>
<feature type="transmembrane region" description="Helical" evidence="1">
    <location>
        <begin position="272"/>
        <end position="291"/>
    </location>
</feature>
<feature type="transmembrane region" description="Helical" evidence="1">
    <location>
        <begin position="303"/>
        <end position="326"/>
    </location>
</feature>
<dbReference type="CDD" id="cd00761">
    <property type="entry name" value="Glyco_tranf_GTA_type"/>
    <property type="match status" value="1"/>
</dbReference>
<protein>
    <submittedName>
        <fullName evidence="3">Glycosyltransferase family 2 protein</fullName>
    </submittedName>
</protein>
<evidence type="ECO:0000313" key="4">
    <source>
        <dbReference type="Proteomes" id="UP001138757"/>
    </source>
</evidence>
<feature type="domain" description="Glycosyltransferase 2-like" evidence="2">
    <location>
        <begin position="18"/>
        <end position="125"/>
    </location>
</feature>
<dbReference type="PANTHER" id="PTHR43646">
    <property type="entry name" value="GLYCOSYLTRANSFERASE"/>
    <property type="match status" value="1"/>
</dbReference>
<dbReference type="Proteomes" id="UP001138757">
    <property type="component" value="Unassembled WGS sequence"/>
</dbReference>
<evidence type="ECO:0000256" key="1">
    <source>
        <dbReference type="SAM" id="Phobius"/>
    </source>
</evidence>
<dbReference type="Gene3D" id="3.90.550.10">
    <property type="entry name" value="Spore Coat Polysaccharide Biosynthesis Protein SpsA, Chain A"/>
    <property type="match status" value="1"/>
</dbReference>
<dbReference type="PANTHER" id="PTHR43646:SF6">
    <property type="entry name" value="PRE-MYCOFACTOCIN GLYCOSYLTRANSFERASE"/>
    <property type="match status" value="1"/>
</dbReference>
<sequence length="348" mass="38218">MSGAVSAPRIGLVAIGRNEGERLKRCLRSVPAGCPVVYVDSGSTDDSVAFAESLGMTVERLSTAKGFTAARARNAGWRRLTAEHPGLDYIQFVDGDCELASGWIDEARRALDAEPELCAVFGRRRERFPQASPYNALCDDEWNVPVGLVRTCGGDVLMRLAALRQVDGYCDDLIAGEEPDLCLRLGLEGWKVRRIDAEMTLHDMDMHHARQQWLRARRAGFAYAEHVARHGANAFPDWRRAVPSIILWGGVLPAIFILAALVALIVPSAAAGLVALAVAALFYLQATRIALRKRRSGAPMNFALFYGFWMVLGKIAQFGGVVRYHVKRWRGGPNALIEYRGQSEGKPA</sequence>
<dbReference type="EMBL" id="JAHGAW010000013">
    <property type="protein sequence ID" value="MBT2188922.1"/>
    <property type="molecule type" value="Genomic_DNA"/>
</dbReference>
<accession>A0A9X1IT33</accession>